<name>A0A553UZ66_9DEIO</name>
<dbReference type="AlphaFoldDB" id="A0A553UZ66"/>
<protein>
    <submittedName>
        <fullName evidence="9">NADH-quinone oxidoreductase subunit M</fullName>
    </submittedName>
</protein>
<evidence type="ECO:0000256" key="7">
    <source>
        <dbReference type="SAM" id="Phobius"/>
    </source>
</evidence>
<dbReference type="Pfam" id="PF00361">
    <property type="entry name" value="Proton_antipo_M"/>
    <property type="match status" value="1"/>
</dbReference>
<comment type="subcellular location">
    <subcellularLocation>
        <location evidence="1">Endomembrane system</location>
        <topology evidence="1">Multi-pass membrane protein</topology>
    </subcellularLocation>
    <subcellularLocation>
        <location evidence="6">Membrane</location>
        <topology evidence="6">Multi-pass membrane protein</topology>
    </subcellularLocation>
</comment>
<feature type="transmembrane region" description="Helical" evidence="7">
    <location>
        <begin position="246"/>
        <end position="270"/>
    </location>
</feature>
<reference evidence="9 10" key="1">
    <citation type="submission" date="2019-07" db="EMBL/GenBank/DDBJ databases">
        <title>Deinococcus detaillus sp. nov., isolated from humus soil in Antarctica.</title>
        <authorList>
            <person name="Zhang K."/>
        </authorList>
    </citation>
    <scope>NUCLEOTIDE SEQUENCE [LARGE SCALE GENOMIC DNA]</scope>
    <source>
        <strain evidence="9 10">H1</strain>
    </source>
</reference>
<comment type="similarity">
    <text evidence="2">Belongs to the complex I subunit 4 family.</text>
</comment>
<evidence type="ECO:0000259" key="8">
    <source>
        <dbReference type="Pfam" id="PF00361"/>
    </source>
</evidence>
<dbReference type="GO" id="GO:0003954">
    <property type="term" value="F:NADH dehydrogenase activity"/>
    <property type="evidence" value="ECO:0007669"/>
    <property type="project" value="TreeGrafter"/>
</dbReference>
<dbReference type="GO" id="GO:0016020">
    <property type="term" value="C:membrane"/>
    <property type="evidence" value="ECO:0007669"/>
    <property type="project" value="UniProtKB-SubCell"/>
</dbReference>
<evidence type="ECO:0000256" key="4">
    <source>
        <dbReference type="ARBA" id="ARBA00022989"/>
    </source>
</evidence>
<dbReference type="RefSeq" id="WP_143720707.1">
    <property type="nucleotide sequence ID" value="NZ_VKDB01000009.1"/>
</dbReference>
<keyword evidence="3 6" id="KW-0812">Transmembrane</keyword>
<feature type="transmembrane region" description="Helical" evidence="7">
    <location>
        <begin position="414"/>
        <end position="438"/>
    </location>
</feature>
<feature type="domain" description="NADH:quinone oxidoreductase/Mrp antiporter transmembrane" evidence="8">
    <location>
        <begin position="125"/>
        <end position="428"/>
    </location>
</feature>
<dbReference type="InterPro" id="IPR001750">
    <property type="entry name" value="ND/Mrp_TM"/>
</dbReference>
<evidence type="ECO:0000256" key="3">
    <source>
        <dbReference type="ARBA" id="ARBA00022692"/>
    </source>
</evidence>
<dbReference type="GO" id="GO:0042773">
    <property type="term" value="P:ATP synthesis coupled electron transport"/>
    <property type="evidence" value="ECO:0007669"/>
    <property type="project" value="InterPro"/>
</dbReference>
<feature type="transmembrane region" description="Helical" evidence="7">
    <location>
        <begin position="109"/>
        <end position="125"/>
    </location>
</feature>
<feature type="transmembrane region" description="Helical" evidence="7">
    <location>
        <begin position="304"/>
        <end position="326"/>
    </location>
</feature>
<gene>
    <name evidence="9" type="ORF">FNU79_09990</name>
</gene>
<feature type="transmembrane region" description="Helical" evidence="7">
    <location>
        <begin position="338"/>
        <end position="360"/>
    </location>
</feature>
<feature type="transmembrane region" description="Helical" evidence="7">
    <location>
        <begin position="131"/>
        <end position="149"/>
    </location>
</feature>
<comment type="caution">
    <text evidence="9">The sequence shown here is derived from an EMBL/GenBank/DDBJ whole genome shotgun (WGS) entry which is preliminary data.</text>
</comment>
<evidence type="ECO:0000256" key="2">
    <source>
        <dbReference type="ARBA" id="ARBA00009025"/>
    </source>
</evidence>
<dbReference type="GO" id="GO:0012505">
    <property type="term" value="C:endomembrane system"/>
    <property type="evidence" value="ECO:0007669"/>
    <property type="project" value="UniProtKB-SubCell"/>
</dbReference>
<dbReference type="NCBIfam" id="TIGR01972">
    <property type="entry name" value="NDH_I_M"/>
    <property type="match status" value="1"/>
</dbReference>
<feature type="transmembrane region" description="Helical" evidence="7">
    <location>
        <begin position="459"/>
        <end position="480"/>
    </location>
</feature>
<dbReference type="GO" id="GO:0048039">
    <property type="term" value="F:ubiquinone binding"/>
    <property type="evidence" value="ECO:0007669"/>
    <property type="project" value="TreeGrafter"/>
</dbReference>
<evidence type="ECO:0000256" key="1">
    <source>
        <dbReference type="ARBA" id="ARBA00004127"/>
    </source>
</evidence>
<feature type="transmembrane region" description="Helical" evidence="7">
    <location>
        <begin position="201"/>
        <end position="225"/>
    </location>
</feature>
<feature type="transmembrane region" description="Helical" evidence="7">
    <location>
        <begin position="381"/>
        <end position="402"/>
    </location>
</feature>
<accession>A0A553UZ66</accession>
<evidence type="ECO:0000256" key="6">
    <source>
        <dbReference type="RuleBase" id="RU000320"/>
    </source>
</evidence>
<dbReference type="Proteomes" id="UP000316092">
    <property type="component" value="Unassembled WGS sequence"/>
</dbReference>
<keyword evidence="4 7" id="KW-1133">Transmembrane helix</keyword>
<feature type="transmembrane region" description="Helical" evidence="7">
    <location>
        <begin position="74"/>
        <end position="97"/>
    </location>
</feature>
<keyword evidence="5 7" id="KW-0472">Membrane</keyword>
<sequence>MLNLIIFLPLLTGLLILALPASRPALLRWASLGGAGLTLLGSLWLWFSFDGRAGGIQSRTVTNWVPSIGASYDVGLSGLGLAIIVLTALLLTLVMVYVLSERERVKEHAFLFLLMGTGLIGLFSAQDLLLFYLFFEVALVPMYFIVGIWGGEGRRYAAMKFFLYTRAGSLAMLLSFLALYLGTPGTGGAAHSFSIAAVAAAQPYAGTTAAFWVMLGLLLGFGVKLPTFPLHNWLPDAHVEAPTEGSVMLAGAQLKMGAYGLLFILLPLMPQTVQRYAWLLAALGIISLVYGALAALAQRDLKRLIAYTSINHMGYVMLAAGIWGLTSNLAVRELTLNGAAFQMVSHGLLTGGMFFLVGILGHRAGTRNIDAFGGLMSLPRFAGLLGLLAFGSLGLPGLSGFVAEFQVIGATVGVNIWLAVLTVLGLLISTGLYLRVLAGVLMGQKPAELNIQDLNGRELWAIVPLAVLSLLLGILPAVLLEPLSNAVRSLAALGR</sequence>
<dbReference type="PANTHER" id="PTHR43507:SF1">
    <property type="entry name" value="NADH-UBIQUINONE OXIDOREDUCTASE CHAIN 4"/>
    <property type="match status" value="1"/>
</dbReference>
<dbReference type="OrthoDB" id="9807568at2"/>
<evidence type="ECO:0000256" key="5">
    <source>
        <dbReference type="ARBA" id="ARBA00023136"/>
    </source>
</evidence>
<dbReference type="InterPro" id="IPR003918">
    <property type="entry name" value="NADH_UbQ_OxRdtase"/>
</dbReference>
<proteinExistence type="inferred from homology"/>
<keyword evidence="10" id="KW-1185">Reference proteome</keyword>
<dbReference type="EMBL" id="VKDB01000009">
    <property type="protein sequence ID" value="TSA85513.1"/>
    <property type="molecule type" value="Genomic_DNA"/>
</dbReference>
<evidence type="ECO:0000313" key="10">
    <source>
        <dbReference type="Proteomes" id="UP000316092"/>
    </source>
</evidence>
<organism evidence="9 10">
    <name type="scientific">Deinococcus detaillensis</name>
    <dbReference type="NCBI Taxonomy" id="2592048"/>
    <lineage>
        <taxon>Bacteria</taxon>
        <taxon>Thermotogati</taxon>
        <taxon>Deinococcota</taxon>
        <taxon>Deinococci</taxon>
        <taxon>Deinococcales</taxon>
        <taxon>Deinococcaceae</taxon>
        <taxon>Deinococcus</taxon>
    </lineage>
</organism>
<dbReference type="GO" id="GO:0008137">
    <property type="term" value="F:NADH dehydrogenase (ubiquinone) activity"/>
    <property type="evidence" value="ECO:0007669"/>
    <property type="project" value="InterPro"/>
</dbReference>
<dbReference type="PANTHER" id="PTHR43507">
    <property type="entry name" value="NADH-UBIQUINONE OXIDOREDUCTASE CHAIN 4"/>
    <property type="match status" value="1"/>
</dbReference>
<dbReference type="PRINTS" id="PR01437">
    <property type="entry name" value="NUOXDRDTASE4"/>
</dbReference>
<dbReference type="GO" id="GO:0015990">
    <property type="term" value="P:electron transport coupled proton transport"/>
    <property type="evidence" value="ECO:0007669"/>
    <property type="project" value="TreeGrafter"/>
</dbReference>
<evidence type="ECO:0000313" key="9">
    <source>
        <dbReference type="EMBL" id="TSA85513.1"/>
    </source>
</evidence>
<feature type="transmembrane region" description="Helical" evidence="7">
    <location>
        <begin position="276"/>
        <end position="297"/>
    </location>
</feature>
<feature type="transmembrane region" description="Helical" evidence="7">
    <location>
        <begin position="161"/>
        <end position="181"/>
    </location>
</feature>
<dbReference type="InterPro" id="IPR010227">
    <property type="entry name" value="NADH_Q_OxRdtase_chainM/4"/>
</dbReference>